<evidence type="ECO:0000313" key="2">
    <source>
        <dbReference type="Proteomes" id="UP000002059"/>
    </source>
</evidence>
<dbReference type="OrthoDB" id="2831558at2759"/>
<reference evidence="1 2" key="1">
    <citation type="journal article" date="2011" name="PLoS Genet.">
        <title>Comparative genomic analysis of human fungal pathogens causing paracoccidioidomycosis.</title>
        <authorList>
            <person name="Desjardins C.A."/>
            <person name="Champion M.D."/>
            <person name="Holder J.W."/>
            <person name="Muszewska A."/>
            <person name="Goldberg J."/>
            <person name="Bailao A.M."/>
            <person name="Brigido M.M."/>
            <person name="Ferreira M.E."/>
            <person name="Garcia A.M."/>
            <person name="Grynberg M."/>
            <person name="Gujja S."/>
            <person name="Heiman D.I."/>
            <person name="Henn M.R."/>
            <person name="Kodira C.D."/>
            <person name="Leon-Narvaez H."/>
            <person name="Longo L.V."/>
            <person name="Ma L.J."/>
            <person name="Malavazi I."/>
            <person name="Matsuo A.L."/>
            <person name="Morais F.V."/>
            <person name="Pereira M."/>
            <person name="Rodriguez-Brito S."/>
            <person name="Sakthikumar S."/>
            <person name="Salem-Izacc S.M."/>
            <person name="Sykes S.M."/>
            <person name="Teixeira M.M."/>
            <person name="Vallejo M.C."/>
            <person name="Walter M.E."/>
            <person name="Yandava C."/>
            <person name="Young S."/>
            <person name="Zeng Q."/>
            <person name="Zucker J."/>
            <person name="Felipe M.S."/>
            <person name="Goldman G.H."/>
            <person name="Haas B.J."/>
            <person name="McEwen J.G."/>
            <person name="Nino-Vega G."/>
            <person name="Puccia R."/>
            <person name="San-Blas G."/>
            <person name="Soares C.M."/>
            <person name="Birren B.W."/>
            <person name="Cuomo C.A."/>
        </authorList>
    </citation>
    <scope>NUCLEOTIDE SEQUENCE [LARGE SCALE GENOMIC DNA]</scope>
    <source>
        <strain evidence="2">ATCC MYA-826 / Pb01</strain>
    </source>
</reference>
<sequence>MCLPTPRNSLRLTRARKFFHCCYHLNQSSIKTTLWRNDLHYENIHMNPEKWTETVAMIDWQSMDARRSWATKTPDIGNNLSAPVLDTKDINQAERKLVSKRYHDRAIMVAWRMMVKGKILTTEEVAEIEKDVECDDEGIKVLNITKEKLEDRWPEKGIIEHANYEALMTELKEVKVHIMWRYLKCDEDIEAFEKRWPFHC</sequence>
<dbReference type="AlphaFoldDB" id="C1GNE5"/>
<gene>
    <name evidence="1" type="ORF">PAAG_00040</name>
</gene>
<name>C1GNE5_PARBA</name>
<dbReference type="RefSeq" id="XP_015700217.1">
    <property type="nucleotide sequence ID" value="XM_015843882.1"/>
</dbReference>
<proteinExistence type="predicted"/>
<organism evidence="1 2">
    <name type="scientific">Paracoccidioides lutzii (strain ATCC MYA-826 / Pb01)</name>
    <name type="common">Paracoccidioides brasiliensis</name>
    <dbReference type="NCBI Taxonomy" id="502779"/>
    <lineage>
        <taxon>Eukaryota</taxon>
        <taxon>Fungi</taxon>
        <taxon>Dikarya</taxon>
        <taxon>Ascomycota</taxon>
        <taxon>Pezizomycotina</taxon>
        <taxon>Eurotiomycetes</taxon>
        <taxon>Eurotiomycetidae</taxon>
        <taxon>Onygenales</taxon>
        <taxon>Ajellomycetaceae</taxon>
        <taxon>Paracoccidioides</taxon>
    </lineage>
</organism>
<dbReference type="EMBL" id="KN293992">
    <property type="protein sequence ID" value="EEH35717.2"/>
    <property type="molecule type" value="Genomic_DNA"/>
</dbReference>
<dbReference type="GeneID" id="9100987"/>
<dbReference type="Proteomes" id="UP000002059">
    <property type="component" value="Partially assembled WGS sequence"/>
</dbReference>
<dbReference type="KEGG" id="pbl:PAAG_00040"/>
<dbReference type="HOGENOM" id="CLU_1366629_0_0_1"/>
<accession>C1GNE5</accession>
<protein>
    <recommendedName>
        <fullName evidence="3">Aminoglycoside phosphotransferase domain-containing protein</fullName>
    </recommendedName>
</protein>
<evidence type="ECO:0000313" key="1">
    <source>
        <dbReference type="EMBL" id="EEH35717.2"/>
    </source>
</evidence>
<keyword evidence="2" id="KW-1185">Reference proteome</keyword>
<dbReference type="VEuPathDB" id="FungiDB:PAAG_00040"/>
<evidence type="ECO:0008006" key="3">
    <source>
        <dbReference type="Google" id="ProtNLM"/>
    </source>
</evidence>